<feature type="compositionally biased region" description="Low complexity" evidence="1">
    <location>
        <begin position="8"/>
        <end position="22"/>
    </location>
</feature>
<dbReference type="Proteomes" id="UP000265354">
    <property type="component" value="Unassembled WGS sequence"/>
</dbReference>
<proteinExistence type="predicted"/>
<organism evidence="3 4">
    <name type="scientific">Streptomyces spongiicola</name>
    <dbReference type="NCBI Taxonomy" id="1690221"/>
    <lineage>
        <taxon>Bacteria</taxon>
        <taxon>Bacillati</taxon>
        <taxon>Actinomycetota</taxon>
        <taxon>Actinomycetes</taxon>
        <taxon>Kitasatosporales</taxon>
        <taxon>Streptomycetaceae</taxon>
        <taxon>Streptomyces</taxon>
    </lineage>
</organism>
<protein>
    <recommendedName>
        <fullName evidence="5">DUF3017 domain-containing protein</fullName>
    </recommendedName>
</protein>
<feature type="region of interest" description="Disordered" evidence="1">
    <location>
        <begin position="1"/>
        <end position="141"/>
    </location>
</feature>
<dbReference type="AlphaFoldDB" id="A0A388SWF1"/>
<evidence type="ECO:0000313" key="3">
    <source>
        <dbReference type="EMBL" id="GBQ00202.1"/>
    </source>
</evidence>
<evidence type="ECO:0000256" key="2">
    <source>
        <dbReference type="SAM" id="Phobius"/>
    </source>
</evidence>
<evidence type="ECO:0008006" key="5">
    <source>
        <dbReference type="Google" id="ProtNLM"/>
    </source>
</evidence>
<name>A0A388SWF1_9ACTN</name>
<comment type="caution">
    <text evidence="3">The sequence shown here is derived from an EMBL/GenBank/DDBJ whole genome shotgun (WGS) entry which is preliminary data.</text>
</comment>
<dbReference type="Pfam" id="PF11222">
    <property type="entry name" value="DUF3017"/>
    <property type="match status" value="1"/>
</dbReference>
<feature type="transmembrane region" description="Helical" evidence="2">
    <location>
        <begin position="169"/>
        <end position="187"/>
    </location>
</feature>
<feature type="transmembrane region" description="Helical" evidence="2">
    <location>
        <begin position="207"/>
        <end position="224"/>
    </location>
</feature>
<gene>
    <name evidence="3" type="ORF">SSP531S_16160</name>
</gene>
<feature type="compositionally biased region" description="Polar residues" evidence="1">
    <location>
        <begin position="39"/>
        <end position="57"/>
    </location>
</feature>
<keyword evidence="2" id="KW-0812">Transmembrane</keyword>
<dbReference type="EMBL" id="BGZL01000004">
    <property type="protein sequence ID" value="GBQ00202.1"/>
    <property type="molecule type" value="Genomic_DNA"/>
</dbReference>
<feature type="compositionally biased region" description="Low complexity" evidence="1">
    <location>
        <begin position="68"/>
        <end position="88"/>
    </location>
</feature>
<evidence type="ECO:0000313" key="4">
    <source>
        <dbReference type="Proteomes" id="UP000265354"/>
    </source>
</evidence>
<keyword evidence="2" id="KW-0472">Membrane</keyword>
<accession>A0A388SWF1</accession>
<dbReference type="InterPro" id="IPR021385">
    <property type="entry name" value="DUF3017"/>
</dbReference>
<evidence type="ECO:0000256" key="1">
    <source>
        <dbReference type="SAM" id="MobiDB-lite"/>
    </source>
</evidence>
<reference evidence="3 4" key="1">
    <citation type="submission" date="2018-07" db="EMBL/GenBank/DDBJ databases">
        <title>Whole Genome Shotgun Sequence of Streptomyces spongiicola strain 531S.</title>
        <authorList>
            <person name="Dohra H."/>
            <person name="Kodani S."/>
        </authorList>
    </citation>
    <scope>NUCLEOTIDE SEQUENCE [LARGE SCALE GENOMIC DNA]</scope>
    <source>
        <strain evidence="3 4">531S</strain>
    </source>
</reference>
<keyword evidence="2" id="KW-1133">Transmembrane helix</keyword>
<feature type="transmembrane region" description="Helical" evidence="2">
    <location>
        <begin position="145"/>
        <end position="163"/>
    </location>
</feature>
<sequence length="243" mass="24561">MKTDGARPEAPAETAARNGAGPARRDGGGPARSARTGDRTASNRSADGENRTASNGPASAGGRAGANGPASGGERAAASGGAVDAAGEPEPPSGSRPGSAGDPGGVRERAAGRSRRPPTVTRDTARPEGGGRAAPGDAPAPARQWPLLTVLGLATLGLLIVGADPFEQAFRIGTMLVGSALLTGAALRRMLPSVGMLAVRSRFTDMVTYGVLGTVIVLLALMVQPRPWLEVPFLEEAVRFTVR</sequence>